<dbReference type="EMBL" id="CAJVCH010055600">
    <property type="protein sequence ID" value="CAG7718730.1"/>
    <property type="molecule type" value="Genomic_DNA"/>
</dbReference>
<keyword evidence="2" id="KW-1185">Reference proteome</keyword>
<protein>
    <submittedName>
        <fullName evidence="1">Uncharacterized protein</fullName>
    </submittedName>
</protein>
<name>A0A8J2JK32_9HEXA</name>
<evidence type="ECO:0000313" key="2">
    <source>
        <dbReference type="Proteomes" id="UP000708208"/>
    </source>
</evidence>
<organism evidence="1 2">
    <name type="scientific">Allacma fusca</name>
    <dbReference type="NCBI Taxonomy" id="39272"/>
    <lineage>
        <taxon>Eukaryota</taxon>
        <taxon>Metazoa</taxon>
        <taxon>Ecdysozoa</taxon>
        <taxon>Arthropoda</taxon>
        <taxon>Hexapoda</taxon>
        <taxon>Collembola</taxon>
        <taxon>Symphypleona</taxon>
        <taxon>Sminthuridae</taxon>
        <taxon>Allacma</taxon>
    </lineage>
</organism>
<comment type="caution">
    <text evidence="1">The sequence shown here is derived from an EMBL/GenBank/DDBJ whole genome shotgun (WGS) entry which is preliminary data.</text>
</comment>
<feature type="non-terminal residue" evidence="1">
    <location>
        <position position="57"/>
    </location>
</feature>
<accession>A0A8J2JK32</accession>
<proteinExistence type="predicted"/>
<feature type="non-terminal residue" evidence="1">
    <location>
        <position position="1"/>
    </location>
</feature>
<evidence type="ECO:0000313" key="1">
    <source>
        <dbReference type="EMBL" id="CAG7718730.1"/>
    </source>
</evidence>
<dbReference type="AlphaFoldDB" id="A0A8J2JK32"/>
<dbReference type="Proteomes" id="UP000708208">
    <property type="component" value="Unassembled WGS sequence"/>
</dbReference>
<dbReference type="OrthoDB" id="443318at2759"/>
<sequence>KEFAIATDKLFELHKQGKDQEAAAYGASLHLGPDSLVAKLTGFEDTHSALKSRDPPS</sequence>
<gene>
    <name evidence="1" type="ORF">AFUS01_LOCUS8101</name>
</gene>
<reference evidence="1" key="1">
    <citation type="submission" date="2021-06" db="EMBL/GenBank/DDBJ databases">
        <authorList>
            <person name="Hodson N. C."/>
            <person name="Mongue J. A."/>
            <person name="Jaron S. K."/>
        </authorList>
    </citation>
    <scope>NUCLEOTIDE SEQUENCE</scope>
</reference>